<dbReference type="RefSeq" id="WP_168882375.1">
    <property type="nucleotide sequence ID" value="NZ_JABAIL010000003.1"/>
</dbReference>
<feature type="transmembrane region" description="Helical" evidence="6">
    <location>
        <begin position="126"/>
        <end position="143"/>
    </location>
</feature>
<feature type="transmembrane region" description="Helical" evidence="6">
    <location>
        <begin position="222"/>
        <end position="245"/>
    </location>
</feature>
<evidence type="ECO:0000256" key="4">
    <source>
        <dbReference type="ARBA" id="ARBA00022989"/>
    </source>
</evidence>
<evidence type="ECO:0000259" key="7">
    <source>
        <dbReference type="Pfam" id="PF00892"/>
    </source>
</evidence>
<dbReference type="AlphaFoldDB" id="A0A7X8SK07"/>
<dbReference type="InterPro" id="IPR000620">
    <property type="entry name" value="EamA_dom"/>
</dbReference>
<reference evidence="8 9" key="1">
    <citation type="submission" date="2020-04" db="EMBL/GenBank/DDBJ databases">
        <title>Flammeovirga sp. SR4, a novel species isolated from seawater.</title>
        <authorList>
            <person name="Wang X."/>
        </authorList>
    </citation>
    <scope>NUCLEOTIDE SEQUENCE [LARGE SCALE GENOMIC DNA]</scope>
    <source>
        <strain evidence="8 9">SR4</strain>
    </source>
</reference>
<dbReference type="SUPFAM" id="SSF103481">
    <property type="entry name" value="Multidrug resistance efflux transporter EmrE"/>
    <property type="match status" value="2"/>
</dbReference>
<evidence type="ECO:0000256" key="3">
    <source>
        <dbReference type="ARBA" id="ARBA00022692"/>
    </source>
</evidence>
<feature type="transmembrane region" description="Helical" evidence="6">
    <location>
        <begin position="278"/>
        <end position="297"/>
    </location>
</feature>
<keyword evidence="3 6" id="KW-0812">Transmembrane</keyword>
<dbReference type="InterPro" id="IPR050638">
    <property type="entry name" value="AA-Vitamin_Transporters"/>
</dbReference>
<gene>
    <name evidence="8" type="ORF">HGP29_10605</name>
</gene>
<comment type="caution">
    <text evidence="8">The sequence shown here is derived from an EMBL/GenBank/DDBJ whole genome shotgun (WGS) entry which is preliminary data.</text>
</comment>
<feature type="domain" description="EamA" evidence="7">
    <location>
        <begin position="158"/>
        <end position="295"/>
    </location>
</feature>
<dbReference type="PANTHER" id="PTHR32322">
    <property type="entry name" value="INNER MEMBRANE TRANSPORTER"/>
    <property type="match status" value="1"/>
</dbReference>
<evidence type="ECO:0000256" key="2">
    <source>
        <dbReference type="ARBA" id="ARBA00007362"/>
    </source>
</evidence>
<proteinExistence type="inferred from homology"/>
<evidence type="ECO:0000256" key="5">
    <source>
        <dbReference type="ARBA" id="ARBA00023136"/>
    </source>
</evidence>
<evidence type="ECO:0000256" key="6">
    <source>
        <dbReference type="SAM" id="Phobius"/>
    </source>
</evidence>
<feature type="transmembrane region" description="Helical" evidence="6">
    <location>
        <begin position="155"/>
        <end position="174"/>
    </location>
</feature>
<evidence type="ECO:0000313" key="9">
    <source>
        <dbReference type="Proteomes" id="UP000585050"/>
    </source>
</evidence>
<dbReference type="EMBL" id="JABAIL010000003">
    <property type="protein sequence ID" value="NLR91659.1"/>
    <property type="molecule type" value="Genomic_DNA"/>
</dbReference>
<dbReference type="Pfam" id="PF00892">
    <property type="entry name" value="EamA"/>
    <property type="match status" value="2"/>
</dbReference>
<feature type="transmembrane region" description="Helical" evidence="6">
    <location>
        <begin position="69"/>
        <end position="90"/>
    </location>
</feature>
<dbReference type="Proteomes" id="UP000585050">
    <property type="component" value="Unassembled WGS sequence"/>
</dbReference>
<feature type="transmembrane region" description="Helical" evidence="6">
    <location>
        <begin position="186"/>
        <end position="207"/>
    </location>
</feature>
<feature type="transmembrane region" description="Helical" evidence="6">
    <location>
        <begin position="96"/>
        <end position="114"/>
    </location>
</feature>
<feature type="domain" description="EamA" evidence="7">
    <location>
        <begin position="12"/>
        <end position="142"/>
    </location>
</feature>
<evidence type="ECO:0000256" key="1">
    <source>
        <dbReference type="ARBA" id="ARBA00004141"/>
    </source>
</evidence>
<sequence length="306" mass="34364">MNLQRSNFKTVFALTALYIGWGSTYMAIAVTLEYFPPFLLGGIRFIIAGLLFLFWSLLQGQKLPKIKELLQICFIGLFLLFLGSGSVVWVEQYLSTGLTSIVWASLPIWLVAMDKKRWSYYRSNKKLLFGLLVGFLGVILLFGDDEFIQSIDLKSLVAYCIAFFGVICFAFGSLKSQQGSFQSDTILIVAIQMLCVGLLSMVISFLLDEKLVPHTTQSGLEALYGLIYLIVVGSLIAYFSYVWLLKVLPPSIVGTYTYINPAIAILLGWWFLKETVSVQKVLALLLIFIGVVLINYYKSKNINENV</sequence>
<feature type="transmembrane region" description="Helical" evidence="6">
    <location>
        <begin position="12"/>
        <end position="32"/>
    </location>
</feature>
<dbReference type="GO" id="GO:0016020">
    <property type="term" value="C:membrane"/>
    <property type="evidence" value="ECO:0007669"/>
    <property type="project" value="UniProtKB-SubCell"/>
</dbReference>
<dbReference type="InterPro" id="IPR037185">
    <property type="entry name" value="EmrE-like"/>
</dbReference>
<name>A0A7X8SK07_9BACT</name>
<keyword evidence="4 6" id="KW-1133">Transmembrane helix</keyword>
<dbReference type="PANTHER" id="PTHR32322:SF2">
    <property type="entry name" value="EAMA DOMAIN-CONTAINING PROTEIN"/>
    <property type="match status" value="1"/>
</dbReference>
<comment type="similarity">
    <text evidence="2">Belongs to the EamA transporter family.</text>
</comment>
<dbReference type="Gene3D" id="1.10.3730.20">
    <property type="match status" value="1"/>
</dbReference>
<protein>
    <submittedName>
        <fullName evidence="8">EamA family transporter</fullName>
    </submittedName>
</protein>
<keyword evidence="9" id="KW-1185">Reference proteome</keyword>
<organism evidence="8 9">
    <name type="scientific">Flammeovirga agarivorans</name>
    <dbReference type="NCBI Taxonomy" id="2726742"/>
    <lineage>
        <taxon>Bacteria</taxon>
        <taxon>Pseudomonadati</taxon>
        <taxon>Bacteroidota</taxon>
        <taxon>Cytophagia</taxon>
        <taxon>Cytophagales</taxon>
        <taxon>Flammeovirgaceae</taxon>
        <taxon>Flammeovirga</taxon>
    </lineage>
</organism>
<accession>A0A7X8SK07</accession>
<feature type="transmembrane region" description="Helical" evidence="6">
    <location>
        <begin position="38"/>
        <end position="57"/>
    </location>
</feature>
<comment type="subcellular location">
    <subcellularLocation>
        <location evidence="1">Membrane</location>
        <topology evidence="1">Multi-pass membrane protein</topology>
    </subcellularLocation>
</comment>
<feature type="transmembrane region" description="Helical" evidence="6">
    <location>
        <begin position="252"/>
        <end position="272"/>
    </location>
</feature>
<keyword evidence="5 6" id="KW-0472">Membrane</keyword>
<evidence type="ECO:0000313" key="8">
    <source>
        <dbReference type="EMBL" id="NLR91659.1"/>
    </source>
</evidence>